<dbReference type="GO" id="GO:0005737">
    <property type="term" value="C:cytoplasm"/>
    <property type="evidence" value="ECO:0007669"/>
    <property type="project" value="UniProtKB-SubCell"/>
</dbReference>
<feature type="binding site" evidence="12 13">
    <location>
        <position position="342"/>
    </location>
    <ligand>
        <name>L-serine</name>
        <dbReference type="ChEBI" id="CHEBI:33384"/>
    </ligand>
</feature>
<dbReference type="KEGG" id="pns:A9D12_01995"/>
<dbReference type="PRINTS" id="PR00981">
    <property type="entry name" value="TRNASYNTHSER"/>
</dbReference>
<feature type="binding site" evidence="12">
    <location>
        <begin position="288"/>
        <end position="290"/>
    </location>
    <ligand>
        <name>L-serine</name>
        <dbReference type="ChEBI" id="CHEBI:33384"/>
    </ligand>
</feature>
<feature type="binding site" evidence="12">
    <location>
        <position position="442"/>
    </location>
    <ligand>
        <name>L-serine</name>
        <dbReference type="ChEBI" id="CHEBI:33384"/>
    </ligand>
</feature>
<keyword evidence="5 12" id="KW-0436">Ligase</keyword>
<reference evidence="17 18" key="1">
    <citation type="submission" date="2016-05" db="EMBL/GenBank/DDBJ databases">
        <title>Compelete Genome Sequence of Bacteriochlorophyll-Synthesizing Bacterium Porphyrobacter neustonensis DSM 9434.</title>
        <authorList>
            <person name="Shi X.-L."/>
            <person name="Wu Y.-H."/>
            <person name="Cheng H."/>
            <person name="Xu L."/>
            <person name="Zhang X.-Q."/>
            <person name="Wang C.-S."/>
            <person name="Xu X.-W."/>
        </authorList>
    </citation>
    <scope>NUCLEOTIDE SEQUENCE [LARGE SCALE GENOMIC DNA]</scope>
    <source>
        <strain evidence="17 18">DSM 9434</strain>
    </source>
</reference>
<evidence type="ECO:0000256" key="5">
    <source>
        <dbReference type="ARBA" id="ARBA00022598"/>
    </source>
</evidence>
<dbReference type="PANTHER" id="PTHR43697">
    <property type="entry name" value="SERYL-TRNA SYNTHETASE"/>
    <property type="match status" value="1"/>
</dbReference>
<keyword evidence="4 12" id="KW-0963">Cytoplasm</keyword>
<feature type="binding site" evidence="12 14">
    <location>
        <begin position="319"/>
        <end position="321"/>
    </location>
    <ligand>
        <name>ATP</name>
        <dbReference type="ChEBI" id="CHEBI:30616"/>
    </ligand>
</feature>
<dbReference type="UniPathway" id="UPA00906">
    <property type="reaction ID" value="UER00895"/>
</dbReference>
<dbReference type="RefSeq" id="WP_068349313.1">
    <property type="nucleotide sequence ID" value="NZ_CP016033.1"/>
</dbReference>
<evidence type="ECO:0000256" key="1">
    <source>
        <dbReference type="ARBA" id="ARBA00004496"/>
    </source>
</evidence>
<evidence type="ECO:0000313" key="17">
    <source>
        <dbReference type="EMBL" id="ANK11915.1"/>
    </source>
</evidence>
<evidence type="ECO:0000256" key="10">
    <source>
        <dbReference type="ARBA" id="ARBA00047929"/>
    </source>
</evidence>
<dbReference type="Gene3D" id="3.30.930.10">
    <property type="entry name" value="Bira Bifunctional Protein, Domain 2"/>
    <property type="match status" value="1"/>
</dbReference>
<keyword evidence="15" id="KW-0175">Coiled coil</keyword>
<keyword evidence="6 12" id="KW-0547">Nucleotide-binding</keyword>
<feature type="domain" description="Aminoacyl-transfer RNA synthetases class-II family profile" evidence="16">
    <location>
        <begin position="172"/>
        <end position="467"/>
    </location>
</feature>
<dbReference type="GO" id="GO:0006434">
    <property type="term" value="P:seryl-tRNA aminoacylation"/>
    <property type="evidence" value="ECO:0007669"/>
    <property type="project" value="UniProtKB-UniRule"/>
</dbReference>
<comment type="pathway">
    <text evidence="2 12">Aminoacyl-tRNA biosynthesis; selenocysteinyl-tRNA(Sec) biosynthesis; L-seryl-tRNA(Sec) from L-serine and tRNA(Sec): step 1/1.</text>
</comment>
<dbReference type="SUPFAM" id="SSF46589">
    <property type="entry name" value="tRNA-binding arm"/>
    <property type="match status" value="1"/>
</dbReference>
<keyword evidence="18" id="KW-1185">Reference proteome</keyword>
<evidence type="ECO:0000256" key="9">
    <source>
        <dbReference type="ARBA" id="ARBA00023146"/>
    </source>
</evidence>
<dbReference type="InterPro" id="IPR002317">
    <property type="entry name" value="Ser-tRNA-ligase_type_1"/>
</dbReference>
<keyword evidence="7 12" id="KW-0067">ATP-binding</keyword>
<comment type="catalytic activity">
    <reaction evidence="11 12">
        <text>tRNA(Ser) + L-serine + ATP = L-seryl-tRNA(Ser) + AMP + diphosphate + H(+)</text>
        <dbReference type="Rhea" id="RHEA:12292"/>
        <dbReference type="Rhea" id="RHEA-COMP:9669"/>
        <dbReference type="Rhea" id="RHEA-COMP:9703"/>
        <dbReference type="ChEBI" id="CHEBI:15378"/>
        <dbReference type="ChEBI" id="CHEBI:30616"/>
        <dbReference type="ChEBI" id="CHEBI:33019"/>
        <dbReference type="ChEBI" id="CHEBI:33384"/>
        <dbReference type="ChEBI" id="CHEBI:78442"/>
        <dbReference type="ChEBI" id="CHEBI:78533"/>
        <dbReference type="ChEBI" id="CHEBI:456215"/>
        <dbReference type="EC" id="6.1.1.11"/>
    </reaction>
</comment>
<dbReference type="Pfam" id="PF00587">
    <property type="entry name" value="tRNA-synt_2b"/>
    <property type="match status" value="1"/>
</dbReference>
<accession>A0A192D1B2</accession>
<evidence type="ECO:0000256" key="15">
    <source>
        <dbReference type="SAM" id="Coils"/>
    </source>
</evidence>
<dbReference type="Pfam" id="PF02403">
    <property type="entry name" value="Seryl_tRNA_N"/>
    <property type="match status" value="1"/>
</dbReference>
<feature type="binding site" evidence="13">
    <location>
        <position position="319"/>
    </location>
    <ligand>
        <name>L-serine</name>
        <dbReference type="ChEBI" id="CHEBI:33384"/>
    </ligand>
</feature>
<evidence type="ECO:0000256" key="14">
    <source>
        <dbReference type="PIRSR" id="PIRSR001529-2"/>
    </source>
</evidence>
<dbReference type="InterPro" id="IPR045864">
    <property type="entry name" value="aa-tRNA-synth_II/BPL/LPL"/>
</dbReference>
<feature type="binding site" evidence="12 14">
    <location>
        <begin position="406"/>
        <end position="409"/>
    </location>
    <ligand>
        <name>ATP</name>
        <dbReference type="ChEBI" id="CHEBI:30616"/>
    </ligand>
</feature>
<organism evidence="17 18">
    <name type="scientific">Erythrobacter neustonensis</name>
    <dbReference type="NCBI Taxonomy" id="1112"/>
    <lineage>
        <taxon>Bacteria</taxon>
        <taxon>Pseudomonadati</taxon>
        <taxon>Pseudomonadota</taxon>
        <taxon>Alphaproteobacteria</taxon>
        <taxon>Sphingomonadales</taxon>
        <taxon>Erythrobacteraceae</taxon>
        <taxon>Erythrobacter/Porphyrobacter group</taxon>
        <taxon>Erythrobacter</taxon>
    </lineage>
</organism>
<dbReference type="PROSITE" id="PS50862">
    <property type="entry name" value="AA_TRNA_LIGASE_II"/>
    <property type="match status" value="1"/>
</dbReference>
<evidence type="ECO:0000256" key="3">
    <source>
        <dbReference type="ARBA" id="ARBA00010728"/>
    </source>
</evidence>
<evidence type="ECO:0000256" key="7">
    <source>
        <dbReference type="ARBA" id="ARBA00022840"/>
    </source>
</evidence>
<dbReference type="Gene3D" id="1.10.287.40">
    <property type="entry name" value="Serine-tRNA synthetase, tRNA binding domain"/>
    <property type="match status" value="1"/>
</dbReference>
<dbReference type="STRING" id="1112.A9D12_01995"/>
<dbReference type="CDD" id="cd00770">
    <property type="entry name" value="SerRS_core"/>
    <property type="match status" value="1"/>
</dbReference>
<evidence type="ECO:0000256" key="2">
    <source>
        <dbReference type="ARBA" id="ARBA00005045"/>
    </source>
</evidence>
<comment type="subcellular location">
    <subcellularLocation>
        <location evidence="1 12">Cytoplasm</location>
    </subcellularLocation>
</comment>
<dbReference type="GO" id="GO:0016260">
    <property type="term" value="P:selenocysteine biosynthetic process"/>
    <property type="evidence" value="ECO:0007669"/>
    <property type="project" value="UniProtKB-UniRule"/>
</dbReference>
<dbReference type="HAMAP" id="MF_00176">
    <property type="entry name" value="Ser_tRNA_synth_type1"/>
    <property type="match status" value="1"/>
</dbReference>
<dbReference type="InterPro" id="IPR006195">
    <property type="entry name" value="aa-tRNA-synth_II"/>
</dbReference>
<evidence type="ECO:0000256" key="8">
    <source>
        <dbReference type="ARBA" id="ARBA00022917"/>
    </source>
</evidence>
<dbReference type="PANTHER" id="PTHR43697:SF1">
    <property type="entry name" value="SERINE--TRNA LIGASE"/>
    <property type="match status" value="1"/>
</dbReference>
<comment type="caution">
    <text evidence="12">Lacks conserved residue(s) required for the propagation of feature annotation.</text>
</comment>
<feature type="binding site" evidence="13">
    <location>
        <position position="440"/>
    </location>
    <ligand>
        <name>L-serine</name>
        <dbReference type="ChEBI" id="CHEBI:33384"/>
    </ligand>
</feature>
<dbReference type="EMBL" id="CP016033">
    <property type="protein sequence ID" value="ANK11915.1"/>
    <property type="molecule type" value="Genomic_DNA"/>
</dbReference>
<evidence type="ECO:0000256" key="13">
    <source>
        <dbReference type="PIRSR" id="PIRSR001529-1"/>
    </source>
</evidence>
<gene>
    <name evidence="12" type="primary">serS</name>
    <name evidence="17" type="ORF">A9D12_01995</name>
</gene>
<comment type="domain">
    <text evidence="12">Consists of two distinct domains, a catalytic core and a N-terminal extension that is involved in tRNA binding.</text>
</comment>
<comment type="similarity">
    <text evidence="3 12">Belongs to the class-II aminoacyl-tRNA synthetase family. Type-1 seryl-tRNA synthetase subfamily.</text>
</comment>
<comment type="subunit">
    <text evidence="12">Homodimer. The tRNA molecule binds across the dimer.</text>
</comment>
<dbReference type="EC" id="6.1.1.11" evidence="12"/>
<comment type="catalytic activity">
    <reaction evidence="10 12">
        <text>tRNA(Sec) + L-serine + ATP = L-seryl-tRNA(Sec) + AMP + diphosphate + H(+)</text>
        <dbReference type="Rhea" id="RHEA:42580"/>
        <dbReference type="Rhea" id="RHEA-COMP:9742"/>
        <dbReference type="Rhea" id="RHEA-COMP:10128"/>
        <dbReference type="ChEBI" id="CHEBI:15378"/>
        <dbReference type="ChEBI" id="CHEBI:30616"/>
        <dbReference type="ChEBI" id="CHEBI:33019"/>
        <dbReference type="ChEBI" id="CHEBI:33384"/>
        <dbReference type="ChEBI" id="CHEBI:78442"/>
        <dbReference type="ChEBI" id="CHEBI:78533"/>
        <dbReference type="ChEBI" id="CHEBI:456215"/>
        <dbReference type="EC" id="6.1.1.11"/>
    </reaction>
</comment>
<dbReference type="AlphaFoldDB" id="A0A192D1B2"/>
<sequence length="484" mass="53158">MHDIRSIRENPQDFDAGLARRGLDPLAQALIALDEARRAATTEVQVAQSRRNEASKLIGAAMAKGDRDGAEAIKAEVAALKEQMPALEARAEELAGKLKELLEVIPNLPGADVPDGGGEEDNVEVSRWGTLRDFDFQPREHADIAPALGMDFETGTRLSGARFTFLRGGMARLHRALGQFMLDVQTGEHGYAECNPPVLVGDDAMYGTDKLPKFAEDSFETHVSMQEMIDKLASDGIEQFKQDAAKELSFNSAGFNAQLYQTLRESMVGQAKAKFKSRGSTRRWLIPTSEVSLTASVMGELLDEAALPMRLTALTLCFRSEAGAAGRDTRGFIRQHQFEKCELVSIVRPEESEAEHQRMVRAAETILERLALPYRKLLLCTGDMGFGARKTYDLEVWLPGQGAYREISSCSNTGDFQARRMNTRYRVAGEKKTEFVHTLNGSGLAVGRTLVAVIENYQNADGSVTVPDALLPYMGGITRLEPLA</sequence>
<evidence type="ECO:0000256" key="11">
    <source>
        <dbReference type="ARBA" id="ARBA00048823"/>
    </source>
</evidence>
<dbReference type="Proteomes" id="UP000078263">
    <property type="component" value="Chromosome"/>
</dbReference>
<dbReference type="NCBIfam" id="TIGR00414">
    <property type="entry name" value="serS"/>
    <property type="match status" value="1"/>
</dbReference>
<comment type="function">
    <text evidence="12">Catalyzes the attachment of serine to tRNA(Ser). Is also able to aminoacylate tRNA(Sec) with serine, to form the misacylated tRNA L-seryl-tRNA(Sec), which will be further converted into selenocysteinyl-tRNA(Sec).</text>
</comment>
<evidence type="ECO:0000256" key="6">
    <source>
        <dbReference type="ARBA" id="ARBA00022741"/>
    </source>
</evidence>
<keyword evidence="9 12" id="KW-0030">Aminoacyl-tRNA synthetase</keyword>
<feature type="coiled-coil region" evidence="15">
    <location>
        <begin position="70"/>
        <end position="104"/>
    </location>
</feature>
<dbReference type="OrthoDB" id="9804647at2"/>
<dbReference type="InterPro" id="IPR015866">
    <property type="entry name" value="Ser-tRNA-synth_1_N"/>
</dbReference>
<dbReference type="PIRSF" id="PIRSF001529">
    <property type="entry name" value="Ser-tRNA-synth_IIa"/>
    <property type="match status" value="1"/>
</dbReference>
<protein>
    <recommendedName>
        <fullName evidence="12">Serine--tRNA ligase</fullName>
        <ecNumber evidence="12">6.1.1.11</ecNumber>
    </recommendedName>
    <alternativeName>
        <fullName evidence="12">Seryl-tRNA synthetase</fullName>
        <shortName evidence="12">SerRS</shortName>
    </alternativeName>
    <alternativeName>
        <fullName evidence="12">Seryl-tRNA(Ser/Sec) synthetase</fullName>
    </alternativeName>
</protein>
<dbReference type="GO" id="GO:0004828">
    <property type="term" value="F:serine-tRNA ligase activity"/>
    <property type="evidence" value="ECO:0007669"/>
    <property type="project" value="UniProtKB-UniRule"/>
</dbReference>
<name>A0A192D1B2_9SPHN</name>
<evidence type="ECO:0000256" key="12">
    <source>
        <dbReference type="HAMAP-Rule" id="MF_00176"/>
    </source>
</evidence>
<proteinExistence type="inferred from homology"/>
<evidence type="ECO:0000313" key="18">
    <source>
        <dbReference type="Proteomes" id="UP000078263"/>
    </source>
</evidence>
<evidence type="ECO:0000256" key="4">
    <source>
        <dbReference type="ARBA" id="ARBA00022490"/>
    </source>
</evidence>
<dbReference type="GO" id="GO:0005524">
    <property type="term" value="F:ATP binding"/>
    <property type="evidence" value="ECO:0007669"/>
    <property type="project" value="UniProtKB-UniRule"/>
</dbReference>
<dbReference type="SUPFAM" id="SSF55681">
    <property type="entry name" value="Class II aaRS and biotin synthetases"/>
    <property type="match status" value="1"/>
</dbReference>
<dbReference type="InterPro" id="IPR033729">
    <property type="entry name" value="SerRS_core"/>
</dbReference>
<feature type="binding site" evidence="13">
    <location>
        <position position="288"/>
    </location>
    <ligand>
        <name>L-serine</name>
        <dbReference type="ChEBI" id="CHEBI:33384"/>
    </ligand>
</feature>
<evidence type="ECO:0000259" key="16">
    <source>
        <dbReference type="PROSITE" id="PS50862"/>
    </source>
</evidence>
<dbReference type="InterPro" id="IPR002314">
    <property type="entry name" value="aa-tRNA-synt_IIb"/>
</dbReference>
<dbReference type="InterPro" id="IPR042103">
    <property type="entry name" value="SerRS_1_N_sf"/>
</dbReference>
<keyword evidence="8 12" id="KW-0648">Protein biosynthesis</keyword>
<dbReference type="InterPro" id="IPR010978">
    <property type="entry name" value="tRNA-bd_arm"/>
</dbReference>